<evidence type="ECO:0000313" key="4">
    <source>
        <dbReference type="Proteomes" id="UP000663829"/>
    </source>
</evidence>
<sequence length="198" mass="22264">KLAAEKLAAEKRAAEKLAAEKLAAEKRAAEKLAAGERATKIATRWKQVAEKQAAERMGEKIAARWKELAEALKRNEEGLKLYREGKLNEAAAEIESALDKYEKAVSKFNEAAQTKALDIIFNSFIMVIAAFIENKVYQGAQDAIDYAKGHFPDKTSAFSEAERMIARDDWSPNYADQYLIQLDQDLFENNIMEHSDGY</sequence>
<protein>
    <submittedName>
        <fullName evidence="2">Uncharacterized protein</fullName>
    </submittedName>
</protein>
<dbReference type="EMBL" id="CAJNOQ010042431">
    <property type="protein sequence ID" value="CAF1627102.1"/>
    <property type="molecule type" value="Genomic_DNA"/>
</dbReference>
<gene>
    <name evidence="2" type="ORF">GPM918_LOCUS44110</name>
    <name evidence="3" type="ORF">SRO942_LOCUS45821</name>
</gene>
<feature type="coiled-coil region" evidence="1">
    <location>
        <begin position="84"/>
        <end position="111"/>
    </location>
</feature>
<proteinExistence type="predicted"/>
<comment type="caution">
    <text evidence="2">The sequence shown here is derived from an EMBL/GenBank/DDBJ whole genome shotgun (WGS) entry which is preliminary data.</text>
</comment>
<organism evidence="2 4">
    <name type="scientific">Didymodactylos carnosus</name>
    <dbReference type="NCBI Taxonomy" id="1234261"/>
    <lineage>
        <taxon>Eukaryota</taxon>
        <taxon>Metazoa</taxon>
        <taxon>Spiralia</taxon>
        <taxon>Gnathifera</taxon>
        <taxon>Rotifera</taxon>
        <taxon>Eurotatoria</taxon>
        <taxon>Bdelloidea</taxon>
        <taxon>Philodinida</taxon>
        <taxon>Philodinidae</taxon>
        <taxon>Didymodactylos</taxon>
    </lineage>
</organism>
<accession>A0A816CRP1</accession>
<evidence type="ECO:0000313" key="3">
    <source>
        <dbReference type="EMBL" id="CAF4522109.1"/>
    </source>
</evidence>
<keyword evidence="4" id="KW-1185">Reference proteome</keyword>
<dbReference type="EMBL" id="CAJOBC010109994">
    <property type="protein sequence ID" value="CAF4522109.1"/>
    <property type="molecule type" value="Genomic_DNA"/>
</dbReference>
<dbReference type="Proteomes" id="UP000663829">
    <property type="component" value="Unassembled WGS sequence"/>
</dbReference>
<dbReference type="OrthoDB" id="10063758at2759"/>
<reference evidence="2" key="1">
    <citation type="submission" date="2021-02" db="EMBL/GenBank/DDBJ databases">
        <authorList>
            <person name="Nowell W R."/>
        </authorList>
    </citation>
    <scope>NUCLEOTIDE SEQUENCE</scope>
</reference>
<dbReference type="AlphaFoldDB" id="A0A816CRP1"/>
<keyword evidence="1" id="KW-0175">Coiled coil</keyword>
<name>A0A816CRP1_9BILA</name>
<dbReference type="Proteomes" id="UP000681722">
    <property type="component" value="Unassembled WGS sequence"/>
</dbReference>
<evidence type="ECO:0000256" key="1">
    <source>
        <dbReference type="SAM" id="Coils"/>
    </source>
</evidence>
<feature type="non-terminal residue" evidence="2">
    <location>
        <position position="1"/>
    </location>
</feature>
<evidence type="ECO:0000313" key="2">
    <source>
        <dbReference type="EMBL" id="CAF1627102.1"/>
    </source>
</evidence>